<gene>
    <name evidence="2" type="ORF">Y919_05360</name>
</gene>
<evidence type="ECO:0000313" key="2">
    <source>
        <dbReference type="EMBL" id="KGG80596.1"/>
    </source>
</evidence>
<dbReference type="STRING" id="1156417.Y919_05360"/>
<dbReference type="InterPro" id="IPR001387">
    <property type="entry name" value="Cro/C1-type_HTH"/>
</dbReference>
<dbReference type="InterPro" id="IPR010982">
    <property type="entry name" value="Lambda_DNA-bd_dom_sf"/>
</dbReference>
<protein>
    <recommendedName>
        <fullName evidence="1">HTH cro/C1-type domain-containing protein</fullName>
    </recommendedName>
</protein>
<dbReference type="CDD" id="cd00093">
    <property type="entry name" value="HTH_XRE"/>
    <property type="match status" value="1"/>
</dbReference>
<evidence type="ECO:0000313" key="3">
    <source>
        <dbReference type="Proteomes" id="UP000029622"/>
    </source>
</evidence>
<proteinExistence type="predicted"/>
<dbReference type="GO" id="GO:0003677">
    <property type="term" value="F:DNA binding"/>
    <property type="evidence" value="ECO:0007669"/>
    <property type="project" value="InterPro"/>
</dbReference>
<organism evidence="2 3">
    <name type="scientific">Caloranaerobacter azorensis H53214</name>
    <dbReference type="NCBI Taxonomy" id="1156417"/>
    <lineage>
        <taxon>Bacteria</taxon>
        <taxon>Bacillati</taxon>
        <taxon>Bacillota</taxon>
        <taxon>Tissierellia</taxon>
        <taxon>Tissierellales</taxon>
        <taxon>Thermohalobacteraceae</taxon>
        <taxon>Caloranaerobacter</taxon>
    </lineage>
</organism>
<sequence length="256" mass="29956">MEDIELLSPGQRLKKIRKILNVNQEELAGKKFSKNYISMFENDKRKINIINAIYLSDKINKLAKQKGIDINVSASLFLKTEKDIAKDKCLEWLTYIESKNNISIYEINSKLYNVILLSTKYGLDEYKAKALFLKAENEFLRNHFNCAITLFLESVIYYSKLDDYISISDIYKYIGRILYNKGDLKEGLVYFNLAESMLTRNEDIDNSRMEDIKYRKALTFYKLGQYELANNIIQKISNTNDKFLELSNKINDFIAS</sequence>
<name>A0A096DMW2_9FIRM</name>
<evidence type="ECO:0000259" key="1">
    <source>
        <dbReference type="PROSITE" id="PS50943"/>
    </source>
</evidence>
<dbReference type="PROSITE" id="PS50943">
    <property type="entry name" value="HTH_CROC1"/>
    <property type="match status" value="1"/>
</dbReference>
<dbReference type="Pfam" id="PF12844">
    <property type="entry name" value="HTH_19"/>
    <property type="match status" value="1"/>
</dbReference>
<dbReference type="Proteomes" id="UP000029622">
    <property type="component" value="Unassembled WGS sequence"/>
</dbReference>
<comment type="caution">
    <text evidence="2">The sequence shown here is derived from an EMBL/GenBank/DDBJ whole genome shotgun (WGS) entry which is preliminary data.</text>
</comment>
<dbReference type="AlphaFoldDB" id="A0A096DMW2"/>
<accession>A0A096DMW2</accession>
<dbReference type="Gene3D" id="1.10.260.40">
    <property type="entry name" value="lambda repressor-like DNA-binding domains"/>
    <property type="match status" value="1"/>
</dbReference>
<reference evidence="2 3" key="1">
    <citation type="submission" date="2013-12" db="EMBL/GenBank/DDBJ databases">
        <title>Draft genome sequence of Caloranaerobacter sp. H53214.</title>
        <authorList>
            <person name="Jiang L.J."/>
            <person name="Shao Z.Z."/>
            <person name="Long M.N."/>
        </authorList>
    </citation>
    <scope>NUCLEOTIDE SEQUENCE [LARGE SCALE GENOMIC DNA]</scope>
    <source>
        <strain evidence="2 3">H53214</strain>
    </source>
</reference>
<dbReference type="SUPFAM" id="SSF47413">
    <property type="entry name" value="lambda repressor-like DNA-binding domains"/>
    <property type="match status" value="1"/>
</dbReference>
<dbReference type="RefSeq" id="WP_035163068.1">
    <property type="nucleotide sequence ID" value="NZ_AZTB01000020.1"/>
</dbReference>
<dbReference type="Gene3D" id="1.25.40.10">
    <property type="entry name" value="Tetratricopeptide repeat domain"/>
    <property type="match status" value="1"/>
</dbReference>
<dbReference type="InterPro" id="IPR011990">
    <property type="entry name" value="TPR-like_helical_dom_sf"/>
</dbReference>
<feature type="domain" description="HTH cro/C1-type" evidence="1">
    <location>
        <begin position="13"/>
        <end position="65"/>
    </location>
</feature>
<dbReference type="SUPFAM" id="SSF48452">
    <property type="entry name" value="TPR-like"/>
    <property type="match status" value="1"/>
</dbReference>
<dbReference type="EMBL" id="AZTB01000020">
    <property type="protein sequence ID" value="KGG80596.1"/>
    <property type="molecule type" value="Genomic_DNA"/>
</dbReference>